<evidence type="ECO:0008006" key="6">
    <source>
        <dbReference type="Google" id="ProtNLM"/>
    </source>
</evidence>
<feature type="signal peptide" evidence="3">
    <location>
        <begin position="1"/>
        <end position="21"/>
    </location>
</feature>
<feature type="chain" id="PRO_5046250379" description="ATPase" evidence="3">
    <location>
        <begin position="22"/>
        <end position="409"/>
    </location>
</feature>
<feature type="compositionally biased region" description="Polar residues" evidence="2">
    <location>
        <begin position="375"/>
        <end position="402"/>
    </location>
</feature>
<evidence type="ECO:0000256" key="2">
    <source>
        <dbReference type="SAM" id="MobiDB-lite"/>
    </source>
</evidence>
<keyword evidence="1" id="KW-0175">Coiled coil</keyword>
<feature type="coiled-coil region" evidence="1">
    <location>
        <begin position="344"/>
        <end position="371"/>
    </location>
</feature>
<sequence length="409" mass="45771">MKQIGKAACCLCLAALLSACSSTPEGEEGVSSQINAEDRFQQALSVHQQWQQRLVAVSALEVYSPEQYGVLTSSWQKASTIFQELKETPSLAFESYSLFSSQTYLDRYFEEISRVSLALETLQDLKTVADDVLAPAITQLNYLNSIDARHYYRSEYVRLTRLYAKLFRLVEENELSEAGEEQEEFLERGHSLEVRTIKKIYVAPQEEALAVLRRDDVQEDAPISYARVESEILNAKGLIERSPRAFEQIEQAVAEIRFELAHAAHIAQEVQALRGRSDDEYENHFLEIETKLLQISLALNDSDLRDRPLKMQAAQIKEVVSETRQQYAAASQVATPDPEQMRQLVALRQQVSAQQAQIQALQAQLARAVAAGSSPVETNFPSGLTAQPSISQDAGKTARQPQDQPPALP</sequence>
<protein>
    <recommendedName>
        <fullName evidence="6">ATPase</fullName>
    </recommendedName>
</protein>
<evidence type="ECO:0000256" key="1">
    <source>
        <dbReference type="SAM" id="Coils"/>
    </source>
</evidence>
<dbReference type="RefSeq" id="WP_255390022.1">
    <property type="nucleotide sequence ID" value="NZ_CP101508.1"/>
</dbReference>
<name>A0ABY5GHE9_9GAMM</name>
<dbReference type="EMBL" id="CP101508">
    <property type="protein sequence ID" value="UTV28703.1"/>
    <property type="molecule type" value="Genomic_DNA"/>
</dbReference>
<evidence type="ECO:0000313" key="5">
    <source>
        <dbReference type="Proteomes" id="UP001057998"/>
    </source>
</evidence>
<evidence type="ECO:0000313" key="4">
    <source>
        <dbReference type="EMBL" id="UTV28703.1"/>
    </source>
</evidence>
<dbReference type="PROSITE" id="PS51257">
    <property type="entry name" value="PROKAR_LIPOPROTEIN"/>
    <property type="match status" value="1"/>
</dbReference>
<gene>
    <name evidence="4" type="ORF">NNL38_05500</name>
</gene>
<feature type="region of interest" description="Disordered" evidence="2">
    <location>
        <begin position="371"/>
        <end position="409"/>
    </location>
</feature>
<proteinExistence type="predicted"/>
<keyword evidence="3" id="KW-0732">Signal</keyword>
<dbReference type="Proteomes" id="UP001057998">
    <property type="component" value="Chromosome 1"/>
</dbReference>
<organism evidence="4 5">
    <name type="scientific">Photobacterium atrarenae</name>
    <dbReference type="NCBI Taxonomy" id="865757"/>
    <lineage>
        <taxon>Bacteria</taxon>
        <taxon>Pseudomonadati</taxon>
        <taxon>Pseudomonadota</taxon>
        <taxon>Gammaproteobacteria</taxon>
        <taxon>Vibrionales</taxon>
        <taxon>Vibrionaceae</taxon>
        <taxon>Photobacterium</taxon>
    </lineage>
</organism>
<reference evidence="4" key="1">
    <citation type="submission" date="2022-07" db="EMBL/GenBank/DDBJ databases">
        <title>Genome sequencing of Photobacterium atrarenae GJH2-4.</title>
        <authorList>
            <person name="Park S.-J."/>
        </authorList>
    </citation>
    <scope>NUCLEOTIDE SEQUENCE</scope>
    <source>
        <strain evidence="4">GJH2-4</strain>
    </source>
</reference>
<keyword evidence="5" id="KW-1185">Reference proteome</keyword>
<evidence type="ECO:0000256" key="3">
    <source>
        <dbReference type="SAM" id="SignalP"/>
    </source>
</evidence>
<accession>A0ABY5GHE9</accession>